<gene>
    <name evidence="2" type="ORF">J2S39_000636</name>
</gene>
<evidence type="ECO:0000256" key="1">
    <source>
        <dbReference type="SAM" id="Phobius"/>
    </source>
</evidence>
<dbReference type="RefSeq" id="WP_290197945.1">
    <property type="nucleotide sequence ID" value="NZ_CP047654.1"/>
</dbReference>
<sequence>MEEFLAGYPFWAVWLFLYLGATLRGQATYWLGRATMSGAMRTDRGPGWWRRTRVRLAGIEAGPGHRVLRQAGLFAIPLAYLTVGMQSAIIFASGLITTPWPHFSLAQIPGAMAWATIYGTIGFAAWTAVIRALAGDWRVMIGVLAFAGVAGLVWRRVRARSREVLVEEGGRA</sequence>
<organism evidence="2 3">
    <name type="scientific">Corynebacterium guangdongense</name>
    <dbReference type="NCBI Taxonomy" id="1783348"/>
    <lineage>
        <taxon>Bacteria</taxon>
        <taxon>Bacillati</taxon>
        <taxon>Actinomycetota</taxon>
        <taxon>Actinomycetes</taxon>
        <taxon>Mycobacteriales</taxon>
        <taxon>Corynebacteriaceae</taxon>
        <taxon>Corynebacterium</taxon>
    </lineage>
</organism>
<accession>A0ABU1ZVS5</accession>
<keyword evidence="1" id="KW-0472">Membrane</keyword>
<dbReference type="Proteomes" id="UP001180840">
    <property type="component" value="Unassembled WGS sequence"/>
</dbReference>
<comment type="caution">
    <text evidence="2">The sequence shown here is derived from an EMBL/GenBank/DDBJ whole genome shotgun (WGS) entry which is preliminary data.</text>
</comment>
<feature type="transmembrane region" description="Helical" evidence="1">
    <location>
        <begin position="108"/>
        <end position="130"/>
    </location>
</feature>
<evidence type="ECO:0000313" key="3">
    <source>
        <dbReference type="Proteomes" id="UP001180840"/>
    </source>
</evidence>
<name>A0ABU1ZVS5_9CORY</name>
<reference evidence="2" key="1">
    <citation type="submission" date="2023-07" db="EMBL/GenBank/DDBJ databases">
        <title>Sequencing the genomes of 1000 actinobacteria strains.</title>
        <authorList>
            <person name="Klenk H.-P."/>
        </authorList>
    </citation>
    <scope>NUCLEOTIDE SEQUENCE</scope>
    <source>
        <strain evidence="2">DSM 107476</strain>
    </source>
</reference>
<feature type="transmembrane region" description="Helical" evidence="1">
    <location>
        <begin position="137"/>
        <end position="154"/>
    </location>
</feature>
<proteinExistence type="predicted"/>
<feature type="transmembrane region" description="Helical" evidence="1">
    <location>
        <begin position="73"/>
        <end position="96"/>
    </location>
</feature>
<evidence type="ECO:0000313" key="2">
    <source>
        <dbReference type="EMBL" id="MDR7328960.1"/>
    </source>
</evidence>
<protein>
    <submittedName>
        <fullName evidence="2">Membrane protein DedA with SNARE-associated domain</fullName>
    </submittedName>
</protein>
<keyword evidence="1" id="KW-0812">Transmembrane</keyword>
<keyword evidence="1" id="KW-1133">Transmembrane helix</keyword>
<feature type="transmembrane region" description="Helical" evidence="1">
    <location>
        <begin position="12"/>
        <end position="31"/>
    </location>
</feature>
<dbReference type="EMBL" id="JAVDXZ010000001">
    <property type="protein sequence ID" value="MDR7328960.1"/>
    <property type="molecule type" value="Genomic_DNA"/>
</dbReference>
<keyword evidence="3" id="KW-1185">Reference proteome</keyword>